<proteinExistence type="predicted"/>
<dbReference type="Pfam" id="PF00646">
    <property type="entry name" value="F-box"/>
    <property type="match status" value="1"/>
</dbReference>
<keyword evidence="3" id="KW-1185">Reference proteome</keyword>
<protein>
    <recommendedName>
        <fullName evidence="1">F-box domain-containing protein</fullName>
    </recommendedName>
</protein>
<dbReference type="VEuPathDB" id="FungiDB:BDBG_02332"/>
<dbReference type="Proteomes" id="UP000002038">
    <property type="component" value="Unassembled WGS sequence"/>
</dbReference>
<dbReference type="OrthoDB" id="4180403at2759"/>
<dbReference type="EMBL" id="GG657450">
    <property type="protein sequence ID" value="OAT06037.1"/>
    <property type="molecule type" value="Genomic_DNA"/>
</dbReference>
<evidence type="ECO:0000259" key="1">
    <source>
        <dbReference type="Pfam" id="PF00646"/>
    </source>
</evidence>
<dbReference type="RefSeq" id="XP_031577012.1">
    <property type="nucleotide sequence ID" value="XM_031720744.1"/>
</dbReference>
<evidence type="ECO:0000313" key="2">
    <source>
        <dbReference type="EMBL" id="OAT06038.1"/>
    </source>
</evidence>
<dbReference type="RefSeq" id="XP_031577011.1">
    <property type="nucleotide sequence ID" value="XM_031720743.1"/>
</dbReference>
<dbReference type="InterPro" id="IPR001810">
    <property type="entry name" value="F-box_dom"/>
</dbReference>
<evidence type="ECO:0000313" key="3">
    <source>
        <dbReference type="Proteomes" id="UP000002038"/>
    </source>
</evidence>
<gene>
    <name evidence="2" type="ORF">BDBG_02332</name>
</gene>
<reference evidence="3" key="2">
    <citation type="journal article" date="2015" name="PLoS Genet.">
        <title>The dynamic genome and transcriptome of the human fungal pathogen Blastomyces and close relative Emmonsia.</title>
        <authorList>
            <person name="Munoz J.F."/>
            <person name="Gauthier G.M."/>
            <person name="Desjardins C.A."/>
            <person name="Gallo J.E."/>
            <person name="Holder J."/>
            <person name="Sullivan T.D."/>
            <person name="Marty A.J."/>
            <person name="Carmen J.C."/>
            <person name="Chen Z."/>
            <person name="Ding L."/>
            <person name="Gujja S."/>
            <person name="Magrini V."/>
            <person name="Misas E."/>
            <person name="Mitreva M."/>
            <person name="Priest M."/>
            <person name="Saif S."/>
            <person name="Whiston E.A."/>
            <person name="Young S."/>
            <person name="Zeng Q."/>
            <person name="Goldman W.E."/>
            <person name="Mardis E.R."/>
            <person name="Taylor J.W."/>
            <person name="McEwen J.G."/>
            <person name="Clay O.K."/>
            <person name="Klein B.S."/>
            <person name="Cuomo C.A."/>
        </authorList>
    </citation>
    <scope>NUCLEOTIDE SEQUENCE [LARGE SCALE GENOMIC DNA]</scope>
    <source>
        <strain evidence="3">SLH14081</strain>
    </source>
</reference>
<dbReference type="CDD" id="cd09917">
    <property type="entry name" value="F-box_SF"/>
    <property type="match status" value="1"/>
</dbReference>
<organism evidence="2 3">
    <name type="scientific">Blastomyces gilchristii (strain SLH14081)</name>
    <name type="common">Blastomyces dermatitidis</name>
    <dbReference type="NCBI Taxonomy" id="559298"/>
    <lineage>
        <taxon>Eukaryota</taxon>
        <taxon>Fungi</taxon>
        <taxon>Dikarya</taxon>
        <taxon>Ascomycota</taxon>
        <taxon>Pezizomycotina</taxon>
        <taxon>Eurotiomycetes</taxon>
        <taxon>Eurotiomycetidae</taxon>
        <taxon>Onygenales</taxon>
        <taxon>Ajellomycetaceae</taxon>
        <taxon>Blastomyces</taxon>
    </lineage>
</organism>
<dbReference type="AlphaFoldDB" id="A0A179UFI3"/>
<dbReference type="GeneID" id="8506322"/>
<name>A0A179UFI3_BLAGS</name>
<dbReference type="EMBL" id="GG657450">
    <property type="protein sequence ID" value="OAT06038.1"/>
    <property type="molecule type" value="Genomic_DNA"/>
</dbReference>
<dbReference type="KEGG" id="bgh:BDBG_02332"/>
<feature type="domain" description="F-box" evidence="1">
    <location>
        <begin position="36"/>
        <end position="74"/>
    </location>
</feature>
<dbReference type="InterPro" id="IPR036047">
    <property type="entry name" value="F-box-like_dom_sf"/>
</dbReference>
<reference evidence="2" key="1">
    <citation type="submission" date="2009-02" db="EMBL/GenBank/DDBJ databases">
        <title>The Genome Sequence of Blastomyces dermatitidis strain SLH14081.</title>
        <authorList>
            <consortium name="The Broad Institute Genome Sequencing Platform"/>
            <consortium name="Broad Institute Microbial Sequencing Center."/>
            <person name="Champion M."/>
            <person name="Cuomo C."/>
            <person name="Ma L.-J."/>
            <person name="Henn M.R."/>
            <person name="Klein B."/>
            <person name="Goldman B."/>
            <person name="Young S."/>
            <person name="Kodira C.D."/>
            <person name="Zeng Q."/>
            <person name="Koehrsen M."/>
            <person name="Alvarado L."/>
            <person name="Berlin A.M."/>
            <person name="Heiman D.I."/>
            <person name="Hepburn T.A."/>
            <person name="Saif S."/>
            <person name="Shea T.D."/>
            <person name="Shenoy N."/>
            <person name="Sykes S."/>
            <person name="Galagan J."/>
            <person name="Nusbaum C."/>
            <person name="Birren B."/>
        </authorList>
    </citation>
    <scope>NUCLEOTIDE SEQUENCE</scope>
    <source>
        <strain evidence="2">SLH14081</strain>
    </source>
</reference>
<sequence>MAVVQENKAQAWQEQRCVDKRSKVQSAVSRQDENRLLSIPPELLLKITSNLGPADKASLALTCKGAYQFSNLNDFGPMDMPPISEIWGRGCHEPFPMEYERFKFLQGLQGDSRKDIACIWCLKLHPKNQNCTLGCAPSFSSERRIKLDETTCEWRLTLGGRSTGIYISNFENVDEESKEFIANNTGTVEERLDGRYIFTILQPYREVELPKGYETSGEKFITIRVDYDKVFDRDAFFGPQLKNASVKVCNHMNFPETPELWDMVYCKVMNHPEKLSCHKCANAPHHCDKCDAIFSFNVQPLDTLGELSERYVILRGRVLRRISTKLRQRAKIRAIDSSMPDETTGPFALDSTWGTMQHKVAIRGDFGWRPGDSLDDQEPMCYIPPYQKNGKDSLD</sequence>
<dbReference type="SUPFAM" id="SSF81383">
    <property type="entry name" value="F-box domain"/>
    <property type="match status" value="1"/>
</dbReference>
<accession>A0A179UFI3</accession>